<dbReference type="FunFam" id="1.10.10.2830:FF:000001">
    <property type="entry name" value="Chromosome partitioning protein ParB"/>
    <property type="match status" value="1"/>
</dbReference>
<evidence type="ECO:0000256" key="3">
    <source>
        <dbReference type="ARBA" id="ARBA00023125"/>
    </source>
</evidence>
<dbReference type="InterPro" id="IPR041468">
    <property type="entry name" value="HTH_ParB/Spo0J"/>
</dbReference>
<dbReference type="SMART" id="SM00470">
    <property type="entry name" value="ParB"/>
    <property type="match status" value="1"/>
</dbReference>
<dbReference type="GO" id="GO:0003677">
    <property type="term" value="F:DNA binding"/>
    <property type="evidence" value="ECO:0007669"/>
    <property type="project" value="UniProtKB-KW"/>
</dbReference>
<keyword evidence="2" id="KW-0159">Chromosome partition</keyword>
<evidence type="ECO:0000256" key="1">
    <source>
        <dbReference type="ARBA" id="ARBA00006295"/>
    </source>
</evidence>
<dbReference type="PANTHER" id="PTHR33375">
    <property type="entry name" value="CHROMOSOME-PARTITIONING PROTEIN PARB-RELATED"/>
    <property type="match status" value="1"/>
</dbReference>
<evidence type="ECO:0000256" key="2">
    <source>
        <dbReference type="ARBA" id="ARBA00022829"/>
    </source>
</evidence>
<dbReference type="FunFam" id="3.90.1530.30:FF:000001">
    <property type="entry name" value="Chromosome partitioning protein ParB"/>
    <property type="match status" value="1"/>
</dbReference>
<dbReference type="InterPro" id="IPR036086">
    <property type="entry name" value="ParB/Sulfiredoxin_sf"/>
</dbReference>
<dbReference type="SUPFAM" id="SSF110849">
    <property type="entry name" value="ParB/Sulfiredoxin"/>
    <property type="match status" value="1"/>
</dbReference>
<dbReference type="Pfam" id="PF02195">
    <property type="entry name" value="ParB_N"/>
    <property type="match status" value="1"/>
</dbReference>
<dbReference type="Gene3D" id="1.10.10.2830">
    <property type="match status" value="1"/>
</dbReference>
<keyword evidence="3" id="KW-0238">DNA-binding</keyword>
<evidence type="ECO:0000259" key="4">
    <source>
        <dbReference type="SMART" id="SM00470"/>
    </source>
</evidence>
<dbReference type="Gene3D" id="3.90.1530.30">
    <property type="match status" value="1"/>
</dbReference>
<reference evidence="5 6" key="1">
    <citation type="submission" date="2018-06" db="EMBL/GenBank/DDBJ databases">
        <authorList>
            <consortium name="Pathogen Informatics"/>
            <person name="Doyle S."/>
        </authorList>
    </citation>
    <scope>NUCLEOTIDE SEQUENCE [LARGE SCALE GENOMIC DNA]</scope>
    <source>
        <strain evidence="5 6">NCTC13156</strain>
    </source>
</reference>
<dbReference type="SUPFAM" id="SSF109709">
    <property type="entry name" value="KorB DNA-binding domain-like"/>
    <property type="match status" value="1"/>
</dbReference>
<dbReference type="InterPro" id="IPR004437">
    <property type="entry name" value="ParB/RepB/Spo0J"/>
</dbReference>
<comment type="similarity">
    <text evidence="1">Belongs to the ParB family.</text>
</comment>
<dbReference type="EMBL" id="UGJF01000001">
    <property type="protein sequence ID" value="STQ87749.1"/>
    <property type="molecule type" value="Genomic_DNA"/>
</dbReference>
<dbReference type="OrthoDB" id="9802051at2"/>
<protein>
    <submittedName>
        <fullName evidence="5">Chromosome partitioning protein</fullName>
    </submittedName>
</protein>
<dbReference type="Proteomes" id="UP000255269">
    <property type="component" value="Unassembled WGS sequence"/>
</dbReference>
<evidence type="ECO:0000313" key="6">
    <source>
        <dbReference type="Proteomes" id="UP000255269"/>
    </source>
</evidence>
<gene>
    <name evidence="5" type="primary">parB</name>
    <name evidence="5" type="ORF">NCTC13156_00569</name>
</gene>
<feature type="domain" description="ParB-like N-terminal" evidence="4">
    <location>
        <begin position="35"/>
        <end position="127"/>
    </location>
</feature>
<dbReference type="GO" id="GO:0007059">
    <property type="term" value="P:chromosome segregation"/>
    <property type="evidence" value="ECO:0007669"/>
    <property type="project" value="UniProtKB-KW"/>
</dbReference>
<dbReference type="GO" id="GO:0045881">
    <property type="term" value="P:positive regulation of sporulation resulting in formation of a cellular spore"/>
    <property type="evidence" value="ECO:0007669"/>
    <property type="project" value="TreeGrafter"/>
</dbReference>
<dbReference type="GO" id="GO:0005694">
    <property type="term" value="C:chromosome"/>
    <property type="evidence" value="ECO:0007669"/>
    <property type="project" value="TreeGrafter"/>
</dbReference>
<evidence type="ECO:0000313" key="5">
    <source>
        <dbReference type="EMBL" id="STQ87749.1"/>
    </source>
</evidence>
<dbReference type="NCBIfam" id="TIGR00180">
    <property type="entry name" value="parB_part"/>
    <property type="match status" value="1"/>
</dbReference>
<dbReference type="CDD" id="cd16393">
    <property type="entry name" value="SPO0J_N"/>
    <property type="match status" value="1"/>
</dbReference>
<proteinExistence type="inferred from homology"/>
<dbReference type="AlphaFoldDB" id="A0A1C0W2I9"/>
<dbReference type="PANTHER" id="PTHR33375:SF1">
    <property type="entry name" value="CHROMOSOME-PARTITIONING PROTEIN PARB-RELATED"/>
    <property type="match status" value="1"/>
</dbReference>
<dbReference type="InterPro" id="IPR050336">
    <property type="entry name" value="Chromosome_partition/occlusion"/>
</dbReference>
<dbReference type="Pfam" id="PF17762">
    <property type="entry name" value="HTH_ParB"/>
    <property type="match status" value="1"/>
</dbReference>
<name>A0A1C0W2I9_9HELI</name>
<dbReference type="InterPro" id="IPR003115">
    <property type="entry name" value="ParB_N"/>
</dbReference>
<organism evidence="5 6">
    <name type="scientific">Helicobacter pullorum</name>
    <dbReference type="NCBI Taxonomy" id="35818"/>
    <lineage>
        <taxon>Bacteria</taxon>
        <taxon>Pseudomonadati</taxon>
        <taxon>Campylobacterota</taxon>
        <taxon>Epsilonproteobacteria</taxon>
        <taxon>Campylobacterales</taxon>
        <taxon>Helicobacteraceae</taxon>
        <taxon>Helicobacter</taxon>
    </lineage>
</organism>
<accession>A0A1C0W2I9</accession>
<dbReference type="RefSeq" id="WP_005021013.1">
    <property type="nucleotide sequence ID" value="NZ_CABKNZ010000044.1"/>
</dbReference>
<sequence>MAKKNAGLGRGLSAILGEVEEAYQNNLNDNSGLVVEIEIDKIKPNPLQPRKVFDNESLQELAASIQEHGLLQPILVYEDMDNSDEYFLIAGERRLRASKIAHKESIKAIIVDVQEEKLRELALIENIQREDLNPIDLAQSYKELIEDYGITHEELAKKLSKSRTQITNTLRLLELDKNVQKYVLENKISQGHAKVLVALPKEQQNIIANSIIGQKLSVHDTENLIRKLKEGQLQDKKIPSLAQNRISPHSKEQLEKICKAIQKQNLNIKLQKNKIIVEFSNDEEVERFSKILPNISF</sequence>